<evidence type="ECO:0000256" key="6">
    <source>
        <dbReference type="ARBA" id="ARBA00023136"/>
    </source>
</evidence>
<dbReference type="PANTHER" id="PTHR30026">
    <property type="entry name" value="OUTER MEMBRANE PROTEIN TOLC"/>
    <property type="match status" value="1"/>
</dbReference>
<evidence type="ECO:0000256" key="3">
    <source>
        <dbReference type="ARBA" id="ARBA00022448"/>
    </source>
</evidence>
<reference evidence="8 9" key="1">
    <citation type="submission" date="2016-10" db="EMBL/GenBank/DDBJ databases">
        <authorList>
            <person name="de Groot N.N."/>
        </authorList>
    </citation>
    <scope>NUCLEOTIDE SEQUENCE [LARGE SCALE GENOMIC DNA]</scope>
    <source>
        <strain evidence="9">E92,LMG 26720,CCM 7988</strain>
    </source>
</reference>
<dbReference type="GO" id="GO:0015288">
    <property type="term" value="F:porin activity"/>
    <property type="evidence" value="ECO:0007669"/>
    <property type="project" value="TreeGrafter"/>
</dbReference>
<dbReference type="SUPFAM" id="SSF56954">
    <property type="entry name" value="Outer membrane efflux proteins (OEP)"/>
    <property type="match status" value="1"/>
</dbReference>
<dbReference type="AlphaFoldDB" id="A0A1I5XAR8"/>
<comment type="similarity">
    <text evidence="2">Belongs to the outer membrane factor (OMF) (TC 1.B.17) family.</text>
</comment>
<dbReference type="InterPro" id="IPR051906">
    <property type="entry name" value="TolC-like"/>
</dbReference>
<proteinExistence type="inferred from homology"/>
<dbReference type="STRING" id="1079859.SAMN04515674_11438"/>
<dbReference type="OrthoDB" id="823635at2"/>
<evidence type="ECO:0000256" key="2">
    <source>
        <dbReference type="ARBA" id="ARBA00007613"/>
    </source>
</evidence>
<dbReference type="Proteomes" id="UP000199306">
    <property type="component" value="Unassembled WGS sequence"/>
</dbReference>
<dbReference type="GO" id="GO:1990281">
    <property type="term" value="C:efflux pump complex"/>
    <property type="evidence" value="ECO:0007669"/>
    <property type="project" value="TreeGrafter"/>
</dbReference>
<keyword evidence="4" id="KW-1134">Transmembrane beta strand</keyword>
<evidence type="ECO:0000256" key="5">
    <source>
        <dbReference type="ARBA" id="ARBA00022692"/>
    </source>
</evidence>
<evidence type="ECO:0000313" key="9">
    <source>
        <dbReference type="Proteomes" id="UP000199306"/>
    </source>
</evidence>
<protein>
    <submittedName>
        <fullName evidence="8">Outer membrane efflux protein</fullName>
    </submittedName>
</protein>
<comment type="subcellular location">
    <subcellularLocation>
        <location evidence="1">Cell outer membrane</location>
    </subcellularLocation>
</comment>
<dbReference type="EMBL" id="FOXH01000014">
    <property type="protein sequence ID" value="SFQ29073.1"/>
    <property type="molecule type" value="Genomic_DNA"/>
</dbReference>
<evidence type="ECO:0000256" key="7">
    <source>
        <dbReference type="ARBA" id="ARBA00023237"/>
    </source>
</evidence>
<organism evidence="8 9">
    <name type="scientific">Pseudarcicella hirudinis</name>
    <dbReference type="NCBI Taxonomy" id="1079859"/>
    <lineage>
        <taxon>Bacteria</taxon>
        <taxon>Pseudomonadati</taxon>
        <taxon>Bacteroidota</taxon>
        <taxon>Cytophagia</taxon>
        <taxon>Cytophagales</taxon>
        <taxon>Flectobacillaceae</taxon>
        <taxon>Pseudarcicella</taxon>
    </lineage>
</organism>
<evidence type="ECO:0000313" key="8">
    <source>
        <dbReference type="EMBL" id="SFQ29073.1"/>
    </source>
</evidence>
<keyword evidence="9" id="KW-1185">Reference proteome</keyword>
<sequence>MFWKKKYIIGLFFFLCLNYINTEIKAQSVAVDSTLLARALATDELLPALINAAVKNAPEMKRLNGGVELASSNMAISKNIIFNSLSLISGYQYGTNYSAINNPASTGGPVNSFTSAQTGFYNLGVGLQLPLTQIINRKHLIRAGAAQVKMAQAEQESGVLFVKQEVIRLYQELKLAHSLLMLSTGAKQAAQLNYIMSEKEFLRGQGSVEQLSKVLDVYTKAKIDHETYFNRLQTSFMQLELYIGTNLSTFLKKGK</sequence>
<accession>A0A1I5XAR8</accession>
<gene>
    <name evidence="8" type="ORF">SAMN04515674_11438</name>
</gene>
<keyword evidence="7" id="KW-0998">Cell outer membrane</keyword>
<evidence type="ECO:0000256" key="4">
    <source>
        <dbReference type="ARBA" id="ARBA00022452"/>
    </source>
</evidence>
<keyword evidence="5" id="KW-0812">Transmembrane</keyword>
<keyword evidence="3" id="KW-0813">Transport</keyword>
<dbReference type="GO" id="GO:0009279">
    <property type="term" value="C:cell outer membrane"/>
    <property type="evidence" value="ECO:0007669"/>
    <property type="project" value="UniProtKB-SubCell"/>
</dbReference>
<dbReference type="Pfam" id="PF02321">
    <property type="entry name" value="OEP"/>
    <property type="match status" value="1"/>
</dbReference>
<dbReference type="InterPro" id="IPR003423">
    <property type="entry name" value="OMP_efflux"/>
</dbReference>
<dbReference type="Gene3D" id="1.20.1600.10">
    <property type="entry name" value="Outer membrane efflux proteins (OEP)"/>
    <property type="match status" value="1"/>
</dbReference>
<evidence type="ECO:0000256" key="1">
    <source>
        <dbReference type="ARBA" id="ARBA00004442"/>
    </source>
</evidence>
<dbReference type="GO" id="GO:0015562">
    <property type="term" value="F:efflux transmembrane transporter activity"/>
    <property type="evidence" value="ECO:0007669"/>
    <property type="project" value="InterPro"/>
</dbReference>
<dbReference type="PANTHER" id="PTHR30026:SF20">
    <property type="entry name" value="OUTER MEMBRANE PROTEIN TOLC"/>
    <property type="match status" value="1"/>
</dbReference>
<keyword evidence="6" id="KW-0472">Membrane</keyword>
<name>A0A1I5XAR8_9BACT</name>